<protein>
    <recommendedName>
        <fullName evidence="3">Glycosyl transferase family 1 domain-containing protein</fullName>
    </recommendedName>
</protein>
<evidence type="ECO:0000256" key="1">
    <source>
        <dbReference type="ARBA" id="ARBA00022676"/>
    </source>
</evidence>
<keyword evidence="5" id="KW-1185">Reference proteome</keyword>
<dbReference type="Gene3D" id="3.40.50.2000">
    <property type="entry name" value="Glycogen Phosphorylase B"/>
    <property type="match status" value="2"/>
</dbReference>
<dbReference type="GO" id="GO:0016757">
    <property type="term" value="F:glycosyltransferase activity"/>
    <property type="evidence" value="ECO:0007669"/>
    <property type="project" value="UniProtKB-KW"/>
</dbReference>
<name>A0AAW1RCA1_9CHLO</name>
<evidence type="ECO:0000313" key="4">
    <source>
        <dbReference type="EMBL" id="KAK9831457.1"/>
    </source>
</evidence>
<gene>
    <name evidence="4" type="ORF">WJX81_007408</name>
</gene>
<feature type="compositionally biased region" description="Polar residues" evidence="2">
    <location>
        <begin position="402"/>
        <end position="416"/>
    </location>
</feature>
<dbReference type="SUPFAM" id="SSF53756">
    <property type="entry name" value="UDP-Glycosyltransferase/glycogen phosphorylase"/>
    <property type="match status" value="1"/>
</dbReference>
<reference evidence="4 5" key="1">
    <citation type="journal article" date="2024" name="Nat. Commun.">
        <title>Phylogenomics reveals the evolutionary origins of lichenization in chlorophyte algae.</title>
        <authorList>
            <person name="Puginier C."/>
            <person name="Libourel C."/>
            <person name="Otte J."/>
            <person name="Skaloud P."/>
            <person name="Haon M."/>
            <person name="Grisel S."/>
            <person name="Petersen M."/>
            <person name="Berrin J.G."/>
            <person name="Delaux P.M."/>
            <person name="Dal Grande F."/>
            <person name="Keller J."/>
        </authorList>
    </citation>
    <scope>NUCLEOTIDE SEQUENCE [LARGE SCALE GENOMIC DNA]</scope>
    <source>
        <strain evidence="4 5">SAG 245.80</strain>
    </source>
</reference>
<proteinExistence type="predicted"/>
<dbReference type="Pfam" id="PF00534">
    <property type="entry name" value="Glycos_transf_1"/>
    <property type="match status" value="1"/>
</dbReference>
<keyword evidence="1" id="KW-0328">Glycosyltransferase</keyword>
<dbReference type="PANTHER" id="PTHR12526:SF635">
    <property type="entry name" value="GLYCOSYL TRANSFERASE GROUP 1"/>
    <property type="match status" value="1"/>
</dbReference>
<dbReference type="InterPro" id="IPR001296">
    <property type="entry name" value="Glyco_trans_1"/>
</dbReference>
<dbReference type="Proteomes" id="UP001445335">
    <property type="component" value="Unassembled WGS sequence"/>
</dbReference>
<evidence type="ECO:0000313" key="5">
    <source>
        <dbReference type="Proteomes" id="UP001445335"/>
    </source>
</evidence>
<sequence>MGNLKAQLGAGVGAGMGGVVAVLNGQLEPTRPLRVAYVLPHHKITGGMKMLVEHLRLLKLRGHTTVAVHRSDTARRAVPPWTEVEASLDVVCKLSERLEDIFPVAELDVVVVGIFHQVPELLVGVPAPVLYWEQGHEWLFGDPVRFQAVHNYLAQDQLFHRCMHLPVALAAVSDAAAAVLGSEFGRAPGFDVALAALAAVGRVLRLEVTWVCQVPPTPALLPGLATCGLRIHLHVSPPQDALPELYRGHSALLFTSRYEAWGMPVLEAMASGLPAVASACLGVQAFARHDVNALLADPQDAPGLARLLLAVLVDRQLAARLAAAARKTALRFSPDVIADRLEAVLYGLAARSAELVGLRHAAMHSVHLACAAATLACSKQQPQPQAAQQADAGQPAHESAAQHDTSQARTGDSLPTQRGAELFPMLHPGPTPIASARGHPSGDHGGRLGGRCLVVMNL</sequence>
<evidence type="ECO:0000259" key="3">
    <source>
        <dbReference type="Pfam" id="PF00534"/>
    </source>
</evidence>
<comment type="caution">
    <text evidence="4">The sequence shown here is derived from an EMBL/GenBank/DDBJ whole genome shotgun (WGS) entry which is preliminary data.</text>
</comment>
<dbReference type="EMBL" id="JALJOU010000046">
    <property type="protein sequence ID" value="KAK9831457.1"/>
    <property type="molecule type" value="Genomic_DNA"/>
</dbReference>
<feature type="domain" description="Glycosyl transferase family 1" evidence="3">
    <location>
        <begin position="227"/>
        <end position="327"/>
    </location>
</feature>
<evidence type="ECO:0000256" key="2">
    <source>
        <dbReference type="SAM" id="MobiDB-lite"/>
    </source>
</evidence>
<organism evidence="4 5">
    <name type="scientific">Elliptochloris bilobata</name>
    <dbReference type="NCBI Taxonomy" id="381761"/>
    <lineage>
        <taxon>Eukaryota</taxon>
        <taxon>Viridiplantae</taxon>
        <taxon>Chlorophyta</taxon>
        <taxon>core chlorophytes</taxon>
        <taxon>Trebouxiophyceae</taxon>
        <taxon>Trebouxiophyceae incertae sedis</taxon>
        <taxon>Elliptochloris clade</taxon>
        <taxon>Elliptochloris</taxon>
    </lineage>
</organism>
<feature type="region of interest" description="Disordered" evidence="2">
    <location>
        <begin position="382"/>
        <end position="449"/>
    </location>
</feature>
<accession>A0AAW1RCA1</accession>
<feature type="compositionally biased region" description="Low complexity" evidence="2">
    <location>
        <begin position="382"/>
        <end position="396"/>
    </location>
</feature>
<dbReference type="PANTHER" id="PTHR12526">
    <property type="entry name" value="GLYCOSYLTRANSFERASE"/>
    <property type="match status" value="1"/>
</dbReference>
<keyword evidence="1" id="KW-0808">Transferase</keyword>
<dbReference type="AlphaFoldDB" id="A0AAW1RCA1"/>